<protein>
    <recommendedName>
        <fullName evidence="6">Mucin binding domain-containing protein</fullName>
    </recommendedName>
</protein>
<feature type="region of interest" description="Disordered" evidence="1">
    <location>
        <begin position="55"/>
        <end position="81"/>
    </location>
</feature>
<dbReference type="EMBL" id="CP007646">
    <property type="protein sequence ID" value="AIR10470.1"/>
    <property type="molecule type" value="Genomic_DNA"/>
</dbReference>
<evidence type="ECO:0000313" key="5">
    <source>
        <dbReference type="Proteomes" id="UP000029488"/>
    </source>
</evidence>
<dbReference type="InterPro" id="IPR041558">
    <property type="entry name" value="MucBP_2"/>
</dbReference>
<name>A0A089QCL2_9LACO</name>
<feature type="domain" description="Mucin binding" evidence="2">
    <location>
        <begin position="255"/>
        <end position="296"/>
    </location>
</feature>
<evidence type="ECO:0000313" key="4">
    <source>
        <dbReference type="EMBL" id="AIR10470.1"/>
    </source>
</evidence>
<feature type="domain" description="Mub B2-like" evidence="3">
    <location>
        <begin position="87"/>
        <end position="184"/>
    </location>
</feature>
<dbReference type="Gene3D" id="2.60.40.4300">
    <property type="match status" value="1"/>
</dbReference>
<dbReference type="Pfam" id="PF17965">
    <property type="entry name" value="MucBP_2"/>
    <property type="match status" value="2"/>
</dbReference>
<dbReference type="Pfam" id="PF17966">
    <property type="entry name" value="Muc_B2"/>
    <property type="match status" value="1"/>
</dbReference>
<dbReference type="InterPro" id="IPR041495">
    <property type="entry name" value="Mub_B2"/>
</dbReference>
<dbReference type="Proteomes" id="UP000029488">
    <property type="component" value="Chromosome"/>
</dbReference>
<sequence length="305" mass="32844">MPSGKIGSKINYTTADKIKAYEDQGYELVSSDFTDGSQVYEKTGNDFVVHLKHKTQTITPNDPNPVTPGEPINPNDPNSPVYPTDADRNNLVKDASQTIHYVGAGDKTPADNTVTQKDAFTRTVTIDKVTGKVLSTSDWEGTKTFNTVDTPFVDGYHADKKTAGGLTATPDNPDVEETVTYVPNGKLVPVDPNGTPIPGADTPTYPTDPNDPTKVVPNEPIPDVPGYTPVDPSPVTPTDPGKDTPVPYVQVVTGTIKYVDDTTGKTLSSSDLPSGKVGSKINYTTADKIKSYEDQRLRIGIQRLY</sequence>
<feature type="domain" description="Mucin binding" evidence="2">
    <location>
        <begin position="3"/>
        <end position="53"/>
    </location>
</feature>
<evidence type="ECO:0000256" key="1">
    <source>
        <dbReference type="SAM" id="MobiDB-lite"/>
    </source>
</evidence>
<gene>
    <name evidence="4" type="ORF">LSJ_0785</name>
</gene>
<evidence type="ECO:0000259" key="2">
    <source>
        <dbReference type="Pfam" id="PF17965"/>
    </source>
</evidence>
<evidence type="ECO:0000259" key="3">
    <source>
        <dbReference type="Pfam" id="PF17966"/>
    </source>
</evidence>
<evidence type="ECO:0008006" key="6">
    <source>
        <dbReference type="Google" id="ProtNLM"/>
    </source>
</evidence>
<dbReference type="AlphaFoldDB" id="A0A089QCL2"/>
<dbReference type="Gene3D" id="3.10.20.470">
    <property type="match status" value="2"/>
</dbReference>
<reference evidence="4 5" key="1">
    <citation type="journal article" date="2014" name="BMC Genomics">
        <title>Unusual genome complexity in Lactobacillus salivarius JCM1046.</title>
        <authorList>
            <person name="Raftis E.J."/>
            <person name="Forde B.M."/>
            <person name="Claesson M.J."/>
            <person name="O'Toole P.W."/>
        </authorList>
    </citation>
    <scope>NUCLEOTIDE SEQUENCE [LARGE SCALE GENOMIC DNA]</scope>
    <source>
        <strain evidence="4 5">JCM1046</strain>
    </source>
</reference>
<accession>A0A089QCL2</accession>
<dbReference type="KEGG" id="lsj:LSJ_0785"/>
<proteinExistence type="predicted"/>
<organism evidence="4 5">
    <name type="scientific">Ligilactobacillus salivarius</name>
    <dbReference type="NCBI Taxonomy" id="1624"/>
    <lineage>
        <taxon>Bacteria</taxon>
        <taxon>Bacillati</taxon>
        <taxon>Bacillota</taxon>
        <taxon>Bacilli</taxon>
        <taxon>Lactobacillales</taxon>
        <taxon>Lactobacillaceae</taxon>
        <taxon>Ligilactobacillus</taxon>
    </lineage>
</organism>